<protein>
    <recommendedName>
        <fullName evidence="4">Tc1-like transposase DDE domain-containing protein</fullName>
    </recommendedName>
</protein>
<keyword evidence="3" id="KW-1185">Reference proteome</keyword>
<reference evidence="2 3" key="1">
    <citation type="submission" date="2022-01" db="EMBL/GenBank/DDBJ databases">
        <title>A chromosomal length assembly of Cordylochernes scorpioides.</title>
        <authorList>
            <person name="Zeh D."/>
            <person name="Zeh J."/>
        </authorList>
    </citation>
    <scope>NUCLEOTIDE SEQUENCE [LARGE SCALE GENOMIC DNA]</scope>
    <source>
        <strain evidence="2">IN4F17</strain>
        <tissue evidence="2">Whole Body</tissue>
    </source>
</reference>
<evidence type="ECO:0000256" key="1">
    <source>
        <dbReference type="SAM" id="MobiDB-lite"/>
    </source>
</evidence>
<name>A0ABY6KYD4_9ARAC</name>
<organism evidence="2 3">
    <name type="scientific">Cordylochernes scorpioides</name>
    <dbReference type="NCBI Taxonomy" id="51811"/>
    <lineage>
        <taxon>Eukaryota</taxon>
        <taxon>Metazoa</taxon>
        <taxon>Ecdysozoa</taxon>
        <taxon>Arthropoda</taxon>
        <taxon>Chelicerata</taxon>
        <taxon>Arachnida</taxon>
        <taxon>Pseudoscorpiones</taxon>
        <taxon>Cheliferoidea</taxon>
        <taxon>Chernetidae</taxon>
        <taxon>Cordylochernes</taxon>
    </lineage>
</organism>
<sequence>MLNQNGSNRPKDRTDEYNIPPTITIPTPHTRTPTSLPSVVSGSINWGVVFSDDSRLLLCFVEDLKHTWRRHRLRVDPGLTFEHHTGPQQGIMIKGAISLDSRTLLVVIPGARQYEDTPALLPSRSHHSRLIFQQDNTQPHTARVIMDCLQSCQTLPWPARSPDLSPILQPSGNVEYLARHLKTIRQKKAHHPGIFTSARHIVQVEYLASTLFERSLIPGFHMGRKTKQEEKLSLVAAGPTNRFLREMQDSHAAQDVSRHVCDGRQDTVRNGTRH</sequence>
<proteinExistence type="predicted"/>
<accession>A0ABY6KYD4</accession>
<feature type="compositionally biased region" description="Low complexity" evidence="1">
    <location>
        <begin position="19"/>
        <end position="34"/>
    </location>
</feature>
<feature type="region of interest" description="Disordered" evidence="1">
    <location>
        <begin position="1"/>
        <end position="34"/>
    </location>
</feature>
<dbReference type="InterPro" id="IPR036397">
    <property type="entry name" value="RNaseH_sf"/>
</dbReference>
<dbReference type="Gene3D" id="3.30.420.10">
    <property type="entry name" value="Ribonuclease H-like superfamily/Ribonuclease H"/>
    <property type="match status" value="1"/>
</dbReference>
<evidence type="ECO:0008006" key="4">
    <source>
        <dbReference type="Google" id="ProtNLM"/>
    </source>
</evidence>
<gene>
    <name evidence="2" type="ORF">LAZ67_11001357</name>
</gene>
<dbReference type="Proteomes" id="UP001235939">
    <property type="component" value="Chromosome 11"/>
</dbReference>
<evidence type="ECO:0000313" key="3">
    <source>
        <dbReference type="Proteomes" id="UP001235939"/>
    </source>
</evidence>
<evidence type="ECO:0000313" key="2">
    <source>
        <dbReference type="EMBL" id="UYV73902.1"/>
    </source>
</evidence>
<dbReference type="EMBL" id="CP092873">
    <property type="protein sequence ID" value="UYV73902.1"/>
    <property type="molecule type" value="Genomic_DNA"/>
</dbReference>